<proteinExistence type="predicted"/>
<feature type="region of interest" description="Disordered" evidence="1">
    <location>
        <begin position="147"/>
        <end position="166"/>
    </location>
</feature>
<name>A0A2Z7C3S0_9LAMI</name>
<organism evidence="2 3">
    <name type="scientific">Dorcoceras hygrometricum</name>
    <dbReference type="NCBI Taxonomy" id="472368"/>
    <lineage>
        <taxon>Eukaryota</taxon>
        <taxon>Viridiplantae</taxon>
        <taxon>Streptophyta</taxon>
        <taxon>Embryophyta</taxon>
        <taxon>Tracheophyta</taxon>
        <taxon>Spermatophyta</taxon>
        <taxon>Magnoliopsida</taxon>
        <taxon>eudicotyledons</taxon>
        <taxon>Gunneridae</taxon>
        <taxon>Pentapetalae</taxon>
        <taxon>asterids</taxon>
        <taxon>lamiids</taxon>
        <taxon>Lamiales</taxon>
        <taxon>Gesneriaceae</taxon>
        <taxon>Didymocarpoideae</taxon>
        <taxon>Trichosporeae</taxon>
        <taxon>Loxocarpinae</taxon>
        <taxon>Dorcoceras</taxon>
    </lineage>
</organism>
<evidence type="ECO:0000313" key="2">
    <source>
        <dbReference type="EMBL" id="KZV39177.1"/>
    </source>
</evidence>
<gene>
    <name evidence="2" type="ORF">F511_25748</name>
</gene>
<evidence type="ECO:0000313" key="3">
    <source>
        <dbReference type="Proteomes" id="UP000250235"/>
    </source>
</evidence>
<feature type="compositionally biased region" description="Basic and acidic residues" evidence="1">
    <location>
        <begin position="147"/>
        <end position="165"/>
    </location>
</feature>
<keyword evidence="3" id="KW-1185">Reference proteome</keyword>
<dbReference type="EMBL" id="KV001306">
    <property type="protein sequence ID" value="KZV39177.1"/>
    <property type="molecule type" value="Genomic_DNA"/>
</dbReference>
<protein>
    <submittedName>
        <fullName evidence="2">Lysosomal alpha-mannosidase</fullName>
    </submittedName>
</protein>
<evidence type="ECO:0000256" key="1">
    <source>
        <dbReference type="SAM" id="MobiDB-lite"/>
    </source>
</evidence>
<dbReference type="AlphaFoldDB" id="A0A2Z7C3S0"/>
<reference evidence="2 3" key="1">
    <citation type="journal article" date="2015" name="Proc. Natl. Acad. Sci. U.S.A.">
        <title>The resurrection genome of Boea hygrometrica: A blueprint for survival of dehydration.</title>
        <authorList>
            <person name="Xiao L."/>
            <person name="Yang G."/>
            <person name="Zhang L."/>
            <person name="Yang X."/>
            <person name="Zhao S."/>
            <person name="Ji Z."/>
            <person name="Zhou Q."/>
            <person name="Hu M."/>
            <person name="Wang Y."/>
            <person name="Chen M."/>
            <person name="Xu Y."/>
            <person name="Jin H."/>
            <person name="Xiao X."/>
            <person name="Hu G."/>
            <person name="Bao F."/>
            <person name="Hu Y."/>
            <person name="Wan P."/>
            <person name="Li L."/>
            <person name="Deng X."/>
            <person name="Kuang T."/>
            <person name="Xiang C."/>
            <person name="Zhu J.K."/>
            <person name="Oliver M.J."/>
            <person name="He Y."/>
        </authorList>
    </citation>
    <scope>NUCLEOTIDE SEQUENCE [LARGE SCALE GENOMIC DNA]</scope>
    <source>
        <strain evidence="3">cv. XS01</strain>
    </source>
</reference>
<dbReference type="Proteomes" id="UP000250235">
    <property type="component" value="Unassembled WGS sequence"/>
</dbReference>
<sequence>MDDIIQQVLVDTAQLKVTETDDREQPYGIEVEDRVVGDQAVEKTTEVEHWFDLPYEVLVARHTERIVETASDTDDEGLLGDTFTGTDVGVQTESCQYKFFCGGTLGGSRAVDCQIPSAGVEITRITLGKSISIPGVNEGGWYKADLPKIPENDKGKAPLQERDPVKGNPVEEQILLTLADIECLVKLTTNSANHCSRRLNFLSTEYSTTVINV</sequence>
<accession>A0A2Z7C3S0</accession>